<keyword evidence="3" id="KW-1185">Reference proteome</keyword>
<organism evidence="2 3">
    <name type="scientific">Allomyces macrogynus (strain ATCC 38327)</name>
    <name type="common">Allomyces javanicus var. macrogynus</name>
    <dbReference type="NCBI Taxonomy" id="578462"/>
    <lineage>
        <taxon>Eukaryota</taxon>
        <taxon>Fungi</taxon>
        <taxon>Fungi incertae sedis</taxon>
        <taxon>Blastocladiomycota</taxon>
        <taxon>Blastocladiomycetes</taxon>
        <taxon>Blastocladiales</taxon>
        <taxon>Blastocladiaceae</taxon>
        <taxon>Allomyces</taxon>
    </lineage>
</organism>
<evidence type="ECO:0000313" key="2">
    <source>
        <dbReference type="EMBL" id="KNE72575.1"/>
    </source>
</evidence>
<reference evidence="3" key="2">
    <citation type="submission" date="2009-11" db="EMBL/GenBank/DDBJ databases">
        <title>The Genome Sequence of Allomyces macrogynus strain ATCC 38327.</title>
        <authorList>
            <consortium name="The Broad Institute Genome Sequencing Platform"/>
            <person name="Russ C."/>
            <person name="Cuomo C."/>
            <person name="Shea T."/>
            <person name="Young S.K."/>
            <person name="Zeng Q."/>
            <person name="Koehrsen M."/>
            <person name="Haas B."/>
            <person name="Borodovsky M."/>
            <person name="Guigo R."/>
            <person name="Alvarado L."/>
            <person name="Berlin A."/>
            <person name="Borenstein D."/>
            <person name="Chen Z."/>
            <person name="Engels R."/>
            <person name="Freedman E."/>
            <person name="Gellesch M."/>
            <person name="Goldberg J."/>
            <person name="Griggs A."/>
            <person name="Gujja S."/>
            <person name="Heiman D."/>
            <person name="Hepburn T."/>
            <person name="Howarth C."/>
            <person name="Jen D."/>
            <person name="Larson L."/>
            <person name="Lewis B."/>
            <person name="Mehta T."/>
            <person name="Park D."/>
            <person name="Pearson M."/>
            <person name="Roberts A."/>
            <person name="Saif S."/>
            <person name="Shenoy N."/>
            <person name="Sisk P."/>
            <person name="Stolte C."/>
            <person name="Sykes S."/>
            <person name="Walk T."/>
            <person name="White J."/>
            <person name="Yandava C."/>
            <person name="Burger G."/>
            <person name="Gray M.W."/>
            <person name="Holland P.W.H."/>
            <person name="King N."/>
            <person name="Lang F.B.F."/>
            <person name="Roger A.J."/>
            <person name="Ruiz-Trillo I."/>
            <person name="Lander E."/>
            <person name="Nusbaum C."/>
        </authorList>
    </citation>
    <scope>NUCLEOTIDE SEQUENCE [LARGE SCALE GENOMIC DNA]</scope>
    <source>
        <strain evidence="3">ATCC 38327</strain>
    </source>
</reference>
<dbReference type="OrthoDB" id="10503778at2759"/>
<evidence type="ECO:0000313" key="3">
    <source>
        <dbReference type="Proteomes" id="UP000054350"/>
    </source>
</evidence>
<evidence type="ECO:0000256" key="1">
    <source>
        <dbReference type="SAM" id="MobiDB-lite"/>
    </source>
</evidence>
<feature type="region of interest" description="Disordered" evidence="1">
    <location>
        <begin position="1"/>
        <end position="20"/>
    </location>
</feature>
<dbReference type="AlphaFoldDB" id="A0A0L0TD24"/>
<reference evidence="2 3" key="1">
    <citation type="submission" date="2009-11" db="EMBL/GenBank/DDBJ databases">
        <title>Annotation of Allomyces macrogynus ATCC 38327.</title>
        <authorList>
            <consortium name="The Broad Institute Genome Sequencing Platform"/>
            <person name="Russ C."/>
            <person name="Cuomo C."/>
            <person name="Burger G."/>
            <person name="Gray M.W."/>
            <person name="Holland P.W.H."/>
            <person name="King N."/>
            <person name="Lang F.B.F."/>
            <person name="Roger A.J."/>
            <person name="Ruiz-Trillo I."/>
            <person name="Young S.K."/>
            <person name="Zeng Q."/>
            <person name="Gargeya S."/>
            <person name="Fitzgerald M."/>
            <person name="Haas B."/>
            <person name="Abouelleil A."/>
            <person name="Alvarado L."/>
            <person name="Arachchi H.M."/>
            <person name="Berlin A."/>
            <person name="Chapman S.B."/>
            <person name="Gearin G."/>
            <person name="Goldberg J."/>
            <person name="Griggs A."/>
            <person name="Gujja S."/>
            <person name="Hansen M."/>
            <person name="Heiman D."/>
            <person name="Howarth C."/>
            <person name="Larimer J."/>
            <person name="Lui A."/>
            <person name="MacDonald P.J.P."/>
            <person name="McCowen C."/>
            <person name="Montmayeur A."/>
            <person name="Murphy C."/>
            <person name="Neiman D."/>
            <person name="Pearson M."/>
            <person name="Priest M."/>
            <person name="Roberts A."/>
            <person name="Saif S."/>
            <person name="Shea T."/>
            <person name="Sisk P."/>
            <person name="Stolte C."/>
            <person name="Sykes S."/>
            <person name="Wortman J."/>
            <person name="Nusbaum C."/>
            <person name="Birren B."/>
        </authorList>
    </citation>
    <scope>NUCLEOTIDE SEQUENCE [LARGE SCALE GENOMIC DNA]</scope>
    <source>
        <strain evidence="2 3">ATCC 38327</strain>
    </source>
</reference>
<dbReference type="VEuPathDB" id="FungiDB:AMAG_20608"/>
<sequence length="134" mass="14200">MSNNSAPSSLAPTATVSFPSSATTHSDEFMILFGLRASSTHDAGAPYPISVCEPIVVTNDGQHGRSLVDTLVEAHGTLPAPARALIKNILNVNAQLAEIVRMSGGMAVAVSSDAQWHLDLPSNGQLLLYLHRRR</sequence>
<dbReference type="EMBL" id="GG745381">
    <property type="protein sequence ID" value="KNE72575.1"/>
    <property type="molecule type" value="Genomic_DNA"/>
</dbReference>
<gene>
    <name evidence="2" type="ORF">AMAG_20608</name>
</gene>
<protein>
    <submittedName>
        <fullName evidence="2">Uncharacterized protein</fullName>
    </submittedName>
</protein>
<proteinExistence type="predicted"/>
<accession>A0A0L0TD24</accession>
<name>A0A0L0TD24_ALLM3</name>
<dbReference type="Proteomes" id="UP000054350">
    <property type="component" value="Unassembled WGS sequence"/>
</dbReference>